<dbReference type="PROSITE" id="PS50831">
    <property type="entry name" value="SOHO"/>
    <property type="match status" value="1"/>
</dbReference>
<feature type="domain" description="SoHo" evidence="8">
    <location>
        <begin position="109"/>
        <end position="173"/>
    </location>
</feature>
<feature type="region of interest" description="Disordered" evidence="6">
    <location>
        <begin position="152"/>
        <end position="181"/>
    </location>
</feature>
<dbReference type="PRINTS" id="PR00499">
    <property type="entry name" value="P67PHOX"/>
</dbReference>
<feature type="domain" description="SH3" evidence="7">
    <location>
        <begin position="361"/>
        <end position="420"/>
    </location>
</feature>
<evidence type="ECO:0000256" key="4">
    <source>
        <dbReference type="ARBA" id="ARBA00022949"/>
    </source>
</evidence>
<dbReference type="Gene3D" id="2.30.30.40">
    <property type="entry name" value="SH3 Domains"/>
    <property type="match status" value="3"/>
</dbReference>
<dbReference type="CDD" id="cd11921">
    <property type="entry name" value="SH3_Vinexin_1"/>
    <property type="match status" value="1"/>
</dbReference>
<dbReference type="STRING" id="8005.ENSEEEP00000014665"/>
<feature type="compositionally biased region" description="Low complexity" evidence="6">
    <location>
        <begin position="505"/>
        <end position="542"/>
    </location>
</feature>
<evidence type="ECO:0000256" key="1">
    <source>
        <dbReference type="ARBA" id="ARBA00004282"/>
    </source>
</evidence>
<feature type="region of interest" description="Disordered" evidence="6">
    <location>
        <begin position="207"/>
        <end position="243"/>
    </location>
</feature>
<dbReference type="RefSeq" id="XP_026880823.2">
    <property type="nucleotide sequence ID" value="XM_027025022.2"/>
</dbReference>
<evidence type="ECO:0000313" key="10">
    <source>
        <dbReference type="Proteomes" id="UP000314983"/>
    </source>
</evidence>
<feature type="compositionally biased region" description="Polar residues" evidence="6">
    <location>
        <begin position="295"/>
        <end position="304"/>
    </location>
</feature>
<dbReference type="InterPro" id="IPR003127">
    <property type="entry name" value="SoHo_dom"/>
</dbReference>
<dbReference type="Proteomes" id="UP000314983">
    <property type="component" value="Chromosome 18"/>
</dbReference>
<organism evidence="9 10">
    <name type="scientific">Electrophorus electricus</name>
    <name type="common">Electric eel</name>
    <name type="synonym">Gymnotus electricus</name>
    <dbReference type="NCBI Taxonomy" id="8005"/>
    <lineage>
        <taxon>Eukaryota</taxon>
        <taxon>Metazoa</taxon>
        <taxon>Chordata</taxon>
        <taxon>Craniata</taxon>
        <taxon>Vertebrata</taxon>
        <taxon>Euteleostomi</taxon>
        <taxon>Actinopterygii</taxon>
        <taxon>Neopterygii</taxon>
        <taxon>Teleostei</taxon>
        <taxon>Ostariophysi</taxon>
        <taxon>Gymnotiformes</taxon>
        <taxon>Gymnotoidei</taxon>
        <taxon>Gymnotidae</taxon>
        <taxon>Electrophorus</taxon>
    </lineage>
</organism>
<dbReference type="SMART" id="SM00326">
    <property type="entry name" value="SH3"/>
    <property type="match status" value="3"/>
</dbReference>
<reference evidence="9" key="3">
    <citation type="submission" date="2020-05" db="EMBL/GenBank/DDBJ databases">
        <title>Electrophorus electricus (electric eel) genome, fEleEle1, primary haplotype.</title>
        <authorList>
            <person name="Myers G."/>
            <person name="Meyer A."/>
            <person name="Fedrigo O."/>
            <person name="Formenti G."/>
            <person name="Rhie A."/>
            <person name="Tracey A."/>
            <person name="Sims Y."/>
            <person name="Jarvis E.D."/>
        </authorList>
    </citation>
    <scope>NUCLEOTIDE SEQUENCE [LARGE SCALE GENOMIC DNA]</scope>
</reference>
<feature type="region of interest" description="Disordered" evidence="6">
    <location>
        <begin position="499"/>
        <end position="663"/>
    </location>
</feature>
<evidence type="ECO:0000256" key="3">
    <source>
        <dbReference type="ARBA" id="ARBA00022737"/>
    </source>
</evidence>
<dbReference type="Pfam" id="PF07653">
    <property type="entry name" value="SH3_2"/>
    <property type="match status" value="1"/>
</dbReference>
<name>A0A4W4ERZ4_ELEEL</name>
<evidence type="ECO:0000259" key="7">
    <source>
        <dbReference type="PROSITE" id="PS50002"/>
    </source>
</evidence>
<keyword evidence="4" id="KW-0965">Cell junction</keyword>
<dbReference type="InterPro" id="IPR035609">
    <property type="entry name" value="Vinexin_SH3_1"/>
</dbReference>
<protein>
    <recommendedName>
        <fullName evidence="11">Sorbin and SH3 domain containing 3</fullName>
    </recommendedName>
</protein>
<proteinExistence type="predicted"/>
<feature type="domain" description="SH3" evidence="7">
    <location>
        <begin position="435"/>
        <end position="496"/>
    </location>
</feature>
<dbReference type="SMART" id="SM00459">
    <property type="entry name" value="Sorb"/>
    <property type="match status" value="1"/>
</dbReference>
<feature type="region of interest" description="Disordered" evidence="6">
    <location>
        <begin position="268"/>
        <end position="342"/>
    </location>
</feature>
<dbReference type="InterPro" id="IPR001452">
    <property type="entry name" value="SH3_domain"/>
</dbReference>
<evidence type="ECO:0000256" key="2">
    <source>
        <dbReference type="ARBA" id="ARBA00022443"/>
    </source>
</evidence>
<dbReference type="Pfam" id="PF02208">
    <property type="entry name" value="Sorb"/>
    <property type="match status" value="1"/>
</dbReference>
<sequence>MQPQRTAVCDHLNGSRIIFSNQDRPGNALSPDMTQEVVVISPGLHAAPPTPYYKTATTAPPSHKVAEVNGGSMPAPSFGSYYGPSKSHDGLSNGGPRSATLPHTIPVKEERLIKYSGIGPVDETGMPIASRSSVNKPKDWYRSMFRQIHKKPEEPDIDWSEKSLTPPLEGTQEDGPGAGKDPFTLTQHGALPDWTNLGDVVKIPEPKSIFDFEPGQGGTADDQIQSPRQLPVHRPPARGHSPSIEATLVSELNRFEAELDSEIRGLERKLSLKEQQQQRGRGEGARSHTPGAGTSGKSPDNSRPTGEKHPGTKGWRGPPLSRAVTPGSHVQPDPVPGIPYASDRTASVSVEMDFLPKREEKKMKAARAKFNFQAQSPKELTLQKGDVVYIHRQVDANWYEGEHHGRAGIFPTSYVEIIPPTEKPVPIKEPAIQVLEHGEAMALFNFTADLPVELSFRKGEVISITRRVDDHWLEGRIPGTTRSGIFPVNYVQVNKMPRTKMADDLPGSPLSPPSSELRSPGRPLHLPLSPSPHSTQPLLSPHKASGQSRSPLSPSHPASTKQPSTRFVYSPGPTSPTPPSSPWSGAPQPVTHTSLDRGVSSPLSPSNHVLASPQGPGLAANSNPRPSYAFQDGIRAQPPQSYTQIKTPPSSESPVNSSTTVMPRKPYKAVYNYKPQNRDELELKEGDIVQVLEKCDDGWFVGTSERTRAFGTFPGNYVAPV</sequence>
<accession>A0A4W4ERZ4</accession>
<reference evidence="9" key="4">
    <citation type="submission" date="2025-08" db="UniProtKB">
        <authorList>
            <consortium name="Ensembl"/>
        </authorList>
    </citation>
    <scope>IDENTIFICATION</scope>
</reference>
<dbReference type="GO" id="GO:0070161">
    <property type="term" value="C:anchoring junction"/>
    <property type="evidence" value="ECO:0007669"/>
    <property type="project" value="UniProtKB-SubCell"/>
</dbReference>
<dbReference type="PROSITE" id="PS50002">
    <property type="entry name" value="SH3"/>
    <property type="match status" value="3"/>
</dbReference>
<feature type="compositionally biased region" description="Polar residues" evidence="6">
    <location>
        <begin position="638"/>
        <end position="661"/>
    </location>
</feature>
<dbReference type="Pfam" id="PF00018">
    <property type="entry name" value="SH3_1"/>
    <property type="match status" value="2"/>
</dbReference>
<keyword evidence="2 5" id="KW-0728">SH3 domain</keyword>
<keyword evidence="10" id="KW-1185">Reference proteome</keyword>
<dbReference type="RefSeq" id="XP_026880821.2">
    <property type="nucleotide sequence ID" value="XM_027025020.2"/>
</dbReference>
<evidence type="ECO:0008006" key="11">
    <source>
        <dbReference type="Google" id="ProtNLM"/>
    </source>
</evidence>
<evidence type="ECO:0000256" key="5">
    <source>
        <dbReference type="PROSITE-ProRule" id="PRU00192"/>
    </source>
</evidence>
<evidence type="ECO:0000256" key="6">
    <source>
        <dbReference type="SAM" id="MobiDB-lite"/>
    </source>
</evidence>
<comment type="subcellular location">
    <subcellularLocation>
        <location evidence="1">Cell junction</location>
    </subcellularLocation>
</comment>
<feature type="domain" description="SH3" evidence="7">
    <location>
        <begin position="662"/>
        <end position="721"/>
    </location>
</feature>
<dbReference type="SUPFAM" id="SSF50044">
    <property type="entry name" value="SH3-domain"/>
    <property type="match status" value="3"/>
</dbReference>
<dbReference type="RefSeq" id="XP_026880822.2">
    <property type="nucleotide sequence ID" value="XM_027025021.2"/>
</dbReference>
<keyword evidence="3" id="KW-0677">Repeat</keyword>
<gene>
    <name evidence="9" type="primary">SORBS3</name>
</gene>
<dbReference type="CDD" id="cd11782">
    <property type="entry name" value="SH3_Sorbs_2"/>
    <property type="match status" value="1"/>
</dbReference>
<dbReference type="GeneTree" id="ENSGT00940000160558"/>
<dbReference type="PANTHER" id="PTHR14167">
    <property type="entry name" value="SH3 DOMAIN-CONTAINING"/>
    <property type="match status" value="1"/>
</dbReference>
<dbReference type="RefSeq" id="XP_026880824.2">
    <property type="nucleotide sequence ID" value="XM_027025023.2"/>
</dbReference>
<dbReference type="InterPro" id="IPR036028">
    <property type="entry name" value="SH3-like_dom_sf"/>
</dbReference>
<dbReference type="InterPro" id="IPR050384">
    <property type="entry name" value="Endophilin_SH3RF"/>
</dbReference>
<reference evidence="9" key="5">
    <citation type="submission" date="2025-09" db="UniProtKB">
        <authorList>
            <consortium name="Ensembl"/>
        </authorList>
    </citation>
    <scope>IDENTIFICATION</scope>
</reference>
<dbReference type="PANTHER" id="PTHR14167:SF54">
    <property type="entry name" value="VINEXIN"/>
    <property type="match status" value="1"/>
</dbReference>
<dbReference type="GeneID" id="113586696"/>
<reference evidence="10" key="1">
    <citation type="journal article" date="2014" name="Science">
        <title>Nonhuman genetics. Genomic basis for the convergent evolution of electric organs.</title>
        <authorList>
            <person name="Gallant J.R."/>
            <person name="Traeger L.L."/>
            <person name="Volkening J.D."/>
            <person name="Moffett H."/>
            <person name="Chen P.H."/>
            <person name="Novina C.D."/>
            <person name="Phillips G.N.Jr."/>
            <person name="Anand R."/>
            <person name="Wells G.B."/>
            <person name="Pinch M."/>
            <person name="Guth R."/>
            <person name="Unguez G.A."/>
            <person name="Albert J.S."/>
            <person name="Zakon H.H."/>
            <person name="Samanta M.P."/>
            <person name="Sussman M.R."/>
        </authorList>
    </citation>
    <scope>NUCLEOTIDE SEQUENCE [LARGE SCALE GENOMIC DNA]</scope>
</reference>
<feature type="compositionally biased region" description="Polar residues" evidence="6">
    <location>
        <begin position="545"/>
        <end position="567"/>
    </location>
</feature>
<dbReference type="PRINTS" id="PR00452">
    <property type="entry name" value="SH3DOMAIN"/>
</dbReference>
<dbReference type="AlphaFoldDB" id="A0A4W4ERZ4"/>
<evidence type="ECO:0000259" key="8">
    <source>
        <dbReference type="PROSITE" id="PS50831"/>
    </source>
</evidence>
<dbReference type="FunFam" id="2.30.30.40:FF:000001">
    <property type="entry name" value="Sorbin and SH3 domain-containing protein 1 isoform 2"/>
    <property type="match status" value="1"/>
</dbReference>
<evidence type="ECO:0000313" key="9">
    <source>
        <dbReference type="Ensembl" id="ENSEEEP00000014665.2"/>
    </source>
</evidence>
<dbReference type="OMA" id="TVCNGYL"/>
<reference evidence="10" key="2">
    <citation type="journal article" date="2017" name="Sci. Adv.">
        <title>A tail of two voltages: Proteomic comparison of the three electric organs of the electric eel.</title>
        <authorList>
            <person name="Traeger L.L."/>
            <person name="Sabat G."/>
            <person name="Barrett-Wilt G.A."/>
            <person name="Wells G.B."/>
            <person name="Sussman M.R."/>
        </authorList>
    </citation>
    <scope>NUCLEOTIDE SEQUENCE [LARGE SCALE GENOMIC DNA]</scope>
</reference>
<dbReference type="Ensembl" id="ENSEEET00000014840.2">
    <property type="protein sequence ID" value="ENSEEEP00000014665.2"/>
    <property type="gene ID" value="ENSEEEG00000007295.2"/>
</dbReference>